<dbReference type="PROSITE" id="PS51257">
    <property type="entry name" value="PROKAR_LIPOPROTEIN"/>
    <property type="match status" value="1"/>
</dbReference>
<evidence type="ECO:0000313" key="4">
    <source>
        <dbReference type="EMBL" id="TZF91537.1"/>
    </source>
</evidence>
<evidence type="ECO:0000313" key="5">
    <source>
        <dbReference type="Proteomes" id="UP000323164"/>
    </source>
</evidence>
<reference evidence="4 5" key="1">
    <citation type="submission" date="2019-08" db="EMBL/GenBank/DDBJ databases">
        <title>Draft genome sequence of Lysobacter sp. UKS-15.</title>
        <authorList>
            <person name="Im W.-T."/>
        </authorList>
    </citation>
    <scope>NUCLEOTIDE SEQUENCE [LARGE SCALE GENOMIC DNA]</scope>
    <source>
        <strain evidence="4 5">UKS-15</strain>
    </source>
</reference>
<dbReference type="EMBL" id="VTRV01000007">
    <property type="protein sequence ID" value="TZF91537.1"/>
    <property type="molecule type" value="Genomic_DNA"/>
</dbReference>
<feature type="signal peptide" evidence="1">
    <location>
        <begin position="1"/>
        <end position="26"/>
    </location>
</feature>
<name>A0A5D8ZA53_9GAMM</name>
<dbReference type="OrthoDB" id="5978971at2"/>
<accession>A0A5D8ZA53</accession>
<feature type="chain" id="PRO_5023031859" evidence="1">
    <location>
        <begin position="27"/>
        <end position="596"/>
    </location>
</feature>
<dbReference type="AlphaFoldDB" id="A0A5D8ZA53"/>
<keyword evidence="5" id="KW-1185">Reference proteome</keyword>
<evidence type="ECO:0000259" key="2">
    <source>
        <dbReference type="Pfam" id="PF13387"/>
    </source>
</evidence>
<gene>
    <name evidence="4" type="ORF">FW784_01340</name>
</gene>
<evidence type="ECO:0000259" key="3">
    <source>
        <dbReference type="Pfam" id="PF25226"/>
    </source>
</evidence>
<dbReference type="Pfam" id="PF25226">
    <property type="entry name" value="DUF7844"/>
    <property type="match status" value="1"/>
</dbReference>
<dbReference type="InterPro" id="IPR057166">
    <property type="entry name" value="DUF7844"/>
</dbReference>
<feature type="domain" description="DUF7844" evidence="3">
    <location>
        <begin position="125"/>
        <end position="196"/>
    </location>
</feature>
<organism evidence="4 5">
    <name type="scientific">Cognatilysobacter lacus</name>
    <dbReference type="NCBI Taxonomy" id="1643323"/>
    <lineage>
        <taxon>Bacteria</taxon>
        <taxon>Pseudomonadati</taxon>
        <taxon>Pseudomonadota</taxon>
        <taxon>Gammaproteobacteria</taxon>
        <taxon>Lysobacterales</taxon>
        <taxon>Lysobacteraceae</taxon>
        <taxon>Cognatilysobacter</taxon>
    </lineage>
</organism>
<protein>
    <submittedName>
        <fullName evidence="4">DUF4105 domain-containing protein</fullName>
    </submittedName>
</protein>
<dbReference type="Proteomes" id="UP000323164">
    <property type="component" value="Unassembled WGS sequence"/>
</dbReference>
<evidence type="ECO:0000256" key="1">
    <source>
        <dbReference type="SAM" id="SignalP"/>
    </source>
</evidence>
<comment type="caution">
    <text evidence="4">The sequence shown here is derived from an EMBL/GenBank/DDBJ whole genome shotgun (WGS) entry which is preliminary data.</text>
</comment>
<dbReference type="Pfam" id="PF13387">
    <property type="entry name" value="Lnb_N"/>
    <property type="match status" value="1"/>
</dbReference>
<keyword evidence="1" id="KW-0732">Signal</keyword>
<dbReference type="InterPro" id="IPR025178">
    <property type="entry name" value="Lnb_N"/>
</dbReference>
<feature type="domain" description="Lnb N-terminal periplasmic" evidence="2">
    <location>
        <begin position="225"/>
        <end position="395"/>
    </location>
</feature>
<proteinExistence type="predicted"/>
<sequence length="596" mass="65189">MTTRSRPRWRVAVPALLAALSCSAQAGDPAQSGDLRTLVTAARATLPPAVAAMLDGRLRIELSSHLRDGVDGHFRPGVITLRQDRLDDWRQTRQDPADPAARPALAALVHEVAHAWDRSPGGGASRDPRLLDLAGWSATPLHGRLRVNPFRDRSPDPYELDSPAEFLAVNLEHFALDADYACRRPALFAYLAMRTGARATTRDCGAPVFARPATEGAADASPLLAIDPARVYAIDYLLAEPDEHPMSRWGHAMLRIVICAPGHAPGPECRLDLAWHQVLSFRAFVDDVQISSWRGLTGGYPTRLFVLPLPQVVDEYTKVELRTLRSVPLRLSADEIESLLARATQVHWSYDGRYRFIDNNCAVDTWRLLHDGVPRLAAQDLASLSPTGLLRRLSRAGIADTSTPRDPAEARRLGYVFDSIGEHLQTMLSTARESLPIRQARVVDWLDLPPDARGAWIDRADLRSTAALLVLENAALRRQQSRAVDALKRSLGSGSLVTQPLNDTFRDTLVIAERLSRPASLLPAGGYGIPDATERAVAAQRLAEASAHWQAGTGALQALGETALPARQRIALEATRRNIARLGDRLRQLAAAKSTD</sequence>